<evidence type="ECO:0000259" key="2">
    <source>
        <dbReference type="PROSITE" id="PS51832"/>
    </source>
</evidence>
<dbReference type="RefSeq" id="WP_084053096.1">
    <property type="nucleotide sequence ID" value="NZ_FWWT01000017.1"/>
</dbReference>
<dbReference type="Gene3D" id="1.10.3210.10">
    <property type="entry name" value="Hypothetical protein af1432"/>
    <property type="match status" value="1"/>
</dbReference>
<dbReference type="EMBL" id="FWWT01000017">
    <property type="protein sequence ID" value="SMB90328.1"/>
    <property type="molecule type" value="Genomic_DNA"/>
</dbReference>
<dbReference type="CDD" id="cd01949">
    <property type="entry name" value="GGDEF"/>
    <property type="match status" value="1"/>
</dbReference>
<dbReference type="InterPro" id="IPR043128">
    <property type="entry name" value="Rev_trsase/Diguanyl_cyclase"/>
</dbReference>
<name>A0A1W1VAE7_DESTI</name>
<evidence type="ECO:0000259" key="1">
    <source>
        <dbReference type="PROSITE" id="PS50887"/>
    </source>
</evidence>
<dbReference type="Pfam" id="PF13487">
    <property type="entry name" value="HD_5"/>
    <property type="match status" value="1"/>
</dbReference>
<dbReference type="STRING" id="656914.SAMN00017405_1301"/>
<dbReference type="InterPro" id="IPR037522">
    <property type="entry name" value="HD_GYP_dom"/>
</dbReference>
<dbReference type="AlphaFoldDB" id="A0A1W1VAE7"/>
<proteinExistence type="predicted"/>
<dbReference type="InterPro" id="IPR029787">
    <property type="entry name" value="Nucleotide_cyclase"/>
</dbReference>
<accession>A0A1W1VAE7</accession>
<keyword evidence="4" id="KW-1185">Reference proteome</keyword>
<dbReference type="NCBIfam" id="TIGR00254">
    <property type="entry name" value="GGDEF"/>
    <property type="match status" value="1"/>
</dbReference>
<evidence type="ECO:0000313" key="3">
    <source>
        <dbReference type="EMBL" id="SMB90328.1"/>
    </source>
</evidence>
<dbReference type="Gene3D" id="3.30.70.270">
    <property type="match status" value="1"/>
</dbReference>
<evidence type="ECO:0000313" key="4">
    <source>
        <dbReference type="Proteomes" id="UP000192731"/>
    </source>
</evidence>
<dbReference type="PANTHER" id="PTHR45228">
    <property type="entry name" value="CYCLIC DI-GMP PHOSPHODIESTERASE TM_0186-RELATED"/>
    <property type="match status" value="1"/>
</dbReference>
<dbReference type="SUPFAM" id="SSF55073">
    <property type="entry name" value="Nucleotide cyclase"/>
    <property type="match status" value="1"/>
</dbReference>
<gene>
    <name evidence="3" type="ORF">SAMN00017405_1301</name>
</gene>
<dbReference type="SUPFAM" id="SSF109604">
    <property type="entry name" value="HD-domain/PDEase-like"/>
    <property type="match status" value="1"/>
</dbReference>
<feature type="domain" description="GGDEF" evidence="1">
    <location>
        <begin position="229"/>
        <end position="362"/>
    </location>
</feature>
<dbReference type="PROSITE" id="PS51832">
    <property type="entry name" value="HD_GYP"/>
    <property type="match status" value="1"/>
</dbReference>
<dbReference type="OrthoDB" id="9798833at2"/>
<feature type="domain" description="HD-GYP" evidence="2">
    <location>
        <begin position="350"/>
        <end position="539"/>
    </location>
</feature>
<dbReference type="Proteomes" id="UP000192731">
    <property type="component" value="Unassembled WGS sequence"/>
</dbReference>
<dbReference type="CDD" id="cd00077">
    <property type="entry name" value="HDc"/>
    <property type="match status" value="1"/>
</dbReference>
<dbReference type="InterPro" id="IPR003607">
    <property type="entry name" value="HD/PDEase_dom"/>
</dbReference>
<organism evidence="3 4">
    <name type="scientific">Desulfonispora thiosulfatigenes DSM 11270</name>
    <dbReference type="NCBI Taxonomy" id="656914"/>
    <lineage>
        <taxon>Bacteria</taxon>
        <taxon>Bacillati</taxon>
        <taxon>Bacillota</taxon>
        <taxon>Clostridia</taxon>
        <taxon>Eubacteriales</taxon>
        <taxon>Peptococcaceae</taxon>
        <taxon>Desulfonispora</taxon>
    </lineage>
</organism>
<protein>
    <submittedName>
        <fullName evidence="3">Diguanylate cyclase (GGDEF) domain-containing protein</fullName>
    </submittedName>
</protein>
<sequence length="539" mass="62427">MKDTDINNIFQKEMMIIENALLEIEENEDLGNISIDKFAKLAKDYHNLLKLSKKVFKISDSQGKELKIKTTDISNILNNSHQGFLTFTNNLKVNKEYSSECLRIFEKRIAGEDITQLLSNGNSQKEKEFKETFTKIFEESVCENRKALLKKLPNIIHLRESIINLNYQLITQVIEGSKDLIMLVLTDITERQKIEDQVVYLSYHDKLTSLYNRVYMESIIPQLESEEAMPLSLIMADMNGLKLTNDVFGHESGDKILVNAAKVLLSSIRKTDYVARWGGDEFLIILPNTDKEKCEQVCEQINLKAKQVEADPIEISLALGSATICNPDTKIFELLNIAENRMYSNKITESKHIRRKIILNMKSTLYTKCFEDPEHFTRMQKMALNFLSFLKFRSDVIDEQIVLDFIELHDIGKIAIPKELLAKNETLKEQEWEIMKNYTEVGFRMAKSIDENFLAGNILALRERWDGLGYPYGLEKNEIPFLARFLSIIEAYDVMTHWRPYKKAISKEKAMEELKINKGKQFDPELVDLFLNNIEDIVS</sequence>
<dbReference type="PANTHER" id="PTHR45228:SF1">
    <property type="entry name" value="CYCLIC DI-GMP PHOSPHODIESTERASE TM_0186"/>
    <property type="match status" value="1"/>
</dbReference>
<dbReference type="SMART" id="SM00267">
    <property type="entry name" value="GGDEF"/>
    <property type="match status" value="1"/>
</dbReference>
<dbReference type="InterPro" id="IPR052020">
    <property type="entry name" value="Cyclic_di-GMP/3'3'-cGAMP_PDE"/>
</dbReference>
<dbReference type="PROSITE" id="PS50887">
    <property type="entry name" value="GGDEF"/>
    <property type="match status" value="1"/>
</dbReference>
<dbReference type="Pfam" id="PF00990">
    <property type="entry name" value="GGDEF"/>
    <property type="match status" value="1"/>
</dbReference>
<dbReference type="InterPro" id="IPR000160">
    <property type="entry name" value="GGDEF_dom"/>
</dbReference>
<reference evidence="3 4" key="1">
    <citation type="submission" date="2017-04" db="EMBL/GenBank/DDBJ databases">
        <authorList>
            <person name="Afonso C.L."/>
            <person name="Miller P.J."/>
            <person name="Scott M.A."/>
            <person name="Spackman E."/>
            <person name="Goraichik I."/>
            <person name="Dimitrov K.M."/>
            <person name="Suarez D.L."/>
            <person name="Swayne D.E."/>
        </authorList>
    </citation>
    <scope>NUCLEOTIDE SEQUENCE [LARGE SCALE GENOMIC DNA]</scope>
    <source>
        <strain evidence="3 4">DSM 11270</strain>
    </source>
</reference>